<gene>
    <name evidence="1" type="ORF">SDC9_181730</name>
</gene>
<protein>
    <submittedName>
        <fullName evidence="1">Uncharacterized protein</fullName>
    </submittedName>
</protein>
<reference evidence="1" key="1">
    <citation type="submission" date="2019-08" db="EMBL/GenBank/DDBJ databases">
        <authorList>
            <person name="Kucharzyk K."/>
            <person name="Murdoch R.W."/>
            <person name="Higgins S."/>
            <person name="Loffler F."/>
        </authorList>
    </citation>
    <scope>NUCLEOTIDE SEQUENCE</scope>
</reference>
<comment type="caution">
    <text evidence="1">The sequence shown here is derived from an EMBL/GenBank/DDBJ whole genome shotgun (WGS) entry which is preliminary data.</text>
</comment>
<dbReference type="AlphaFoldDB" id="A0A645H5F2"/>
<accession>A0A645H5F2</accession>
<name>A0A645H5F2_9ZZZZ</name>
<organism evidence="1">
    <name type="scientific">bioreactor metagenome</name>
    <dbReference type="NCBI Taxonomy" id="1076179"/>
    <lineage>
        <taxon>unclassified sequences</taxon>
        <taxon>metagenomes</taxon>
        <taxon>ecological metagenomes</taxon>
    </lineage>
</organism>
<evidence type="ECO:0000313" key="1">
    <source>
        <dbReference type="EMBL" id="MPN34237.1"/>
    </source>
</evidence>
<sequence>MYFVGLFGDTDGTFRRRKRLVSGQKAETLGLFLKQHGAEIPVTETDLALFGNGTGDTKRL</sequence>
<dbReference type="EMBL" id="VSSQ01087161">
    <property type="protein sequence ID" value="MPN34237.1"/>
    <property type="molecule type" value="Genomic_DNA"/>
</dbReference>
<proteinExistence type="predicted"/>